<organism evidence="2 3">
    <name type="scientific">Escherichia coli</name>
    <dbReference type="NCBI Taxonomy" id="562"/>
    <lineage>
        <taxon>Bacteria</taxon>
        <taxon>Pseudomonadati</taxon>
        <taxon>Pseudomonadota</taxon>
        <taxon>Gammaproteobacteria</taxon>
        <taxon>Enterobacterales</taxon>
        <taxon>Enterobacteriaceae</taxon>
        <taxon>Escherichia</taxon>
    </lineage>
</organism>
<evidence type="ECO:0000313" key="3">
    <source>
        <dbReference type="Proteomes" id="UP000037564"/>
    </source>
</evidence>
<comment type="caution">
    <text evidence="2">The sequence shown here is derived from an EMBL/GenBank/DDBJ whole genome shotgun (WGS) entry which is preliminary data.</text>
</comment>
<dbReference type="InterPro" id="IPR007048">
    <property type="entry name" value="IraD/Gp25-like"/>
</dbReference>
<proteinExistence type="predicted"/>
<evidence type="ECO:0000313" key="2">
    <source>
        <dbReference type="EMBL" id="KNF67165.1"/>
    </source>
</evidence>
<name>A0A0B0VTU9_ECOLX</name>
<dbReference type="SUPFAM" id="SSF160719">
    <property type="entry name" value="gpW/gp25-like"/>
    <property type="match status" value="1"/>
</dbReference>
<gene>
    <name evidence="2" type="ORF">WR15_16935</name>
</gene>
<dbReference type="PATRIC" id="fig|562.7396.peg.3331"/>
<dbReference type="RefSeq" id="WP_040091455.1">
    <property type="nucleotide sequence ID" value="NZ_BFKY01000169.1"/>
</dbReference>
<evidence type="ECO:0000259" key="1">
    <source>
        <dbReference type="Pfam" id="PF04965"/>
    </source>
</evidence>
<protein>
    <submittedName>
        <fullName evidence="2">Baseplate assembly protein</fullName>
    </submittedName>
</protein>
<accession>A0A0B0VTU9</accession>
<dbReference type="Pfam" id="PF04965">
    <property type="entry name" value="GPW_gp25"/>
    <property type="match status" value="1"/>
</dbReference>
<dbReference type="Proteomes" id="UP000037564">
    <property type="component" value="Unassembled WGS sequence"/>
</dbReference>
<feature type="domain" description="IraD/Gp25-like" evidence="1">
    <location>
        <begin position="14"/>
        <end position="81"/>
    </location>
</feature>
<dbReference type="EMBL" id="LGZN01000040">
    <property type="protein sequence ID" value="KNF67165.1"/>
    <property type="molecule type" value="Genomic_DNA"/>
</dbReference>
<reference evidence="2 3" key="1">
    <citation type="submission" date="2015-07" db="EMBL/GenBank/DDBJ databases">
        <title>Genome sequences of 64 non-O157:H7 Shiga toxin-producing Escherichia coli strains.</title>
        <authorList>
            <person name="Gonzalez-Escalona N."/>
            <person name="Toro M."/>
            <person name="Timme R."/>
            <person name="Payne J."/>
        </authorList>
    </citation>
    <scope>NUCLEOTIDE SEQUENCE [LARGE SCALE GENOMIC DNA]</scope>
    <source>
        <strain evidence="2 3">CFSAN026843</strain>
    </source>
</reference>
<dbReference type="Gene3D" id="3.10.450.40">
    <property type="match status" value="1"/>
</dbReference>
<sequence length="118" mass="13401">MIGIDSATGRYLHGNEHLRQSVTDILSTPVGSRVLLREYGSRLFSLLDNPQDDFTRVRIVRETVTALERWEPRLTLRRVEVTWTGEGSAWLTLVGVNNETQDTIRLEEIKIGNVSGNH</sequence>
<dbReference type="AlphaFoldDB" id="A0A0B0VTU9"/>